<accession>A0A0L0VLN4</accession>
<dbReference type="InterPro" id="IPR046496">
    <property type="entry name" value="DUF6589"/>
</dbReference>
<evidence type="ECO:0000259" key="2">
    <source>
        <dbReference type="Pfam" id="PF20231"/>
    </source>
</evidence>
<proteinExistence type="predicted"/>
<dbReference type="EMBL" id="AJIL01000039">
    <property type="protein sequence ID" value="KNF00198.1"/>
    <property type="molecule type" value="Genomic_DNA"/>
</dbReference>
<comment type="caution">
    <text evidence="3">The sequence shown here is derived from an EMBL/GenBank/DDBJ whole genome shotgun (WGS) entry which is preliminary data.</text>
</comment>
<name>A0A0L0VLN4_9BASI</name>
<keyword evidence="4" id="KW-1185">Reference proteome</keyword>
<evidence type="ECO:0000313" key="3">
    <source>
        <dbReference type="EMBL" id="KNF00198.1"/>
    </source>
</evidence>
<organism evidence="3 4">
    <name type="scientific">Puccinia striiformis f. sp. tritici PST-78</name>
    <dbReference type="NCBI Taxonomy" id="1165861"/>
    <lineage>
        <taxon>Eukaryota</taxon>
        <taxon>Fungi</taxon>
        <taxon>Dikarya</taxon>
        <taxon>Basidiomycota</taxon>
        <taxon>Pucciniomycotina</taxon>
        <taxon>Pucciniomycetes</taxon>
        <taxon>Pucciniales</taxon>
        <taxon>Pucciniaceae</taxon>
        <taxon>Puccinia</taxon>
    </lineage>
</organism>
<protein>
    <recommendedName>
        <fullName evidence="2">DUF6589 domain-containing protein</fullName>
    </recommendedName>
</protein>
<sequence>MGRANHMFHGTWGYIHQISPTLLNQYPSAELSLQSYKQAMAKVSKLQVSPKMFPPRPNKDAHWQCVLESQIADALLEHIAQPSDSRVKIATQPPVLDQLPADEPDITMLKLMTASDKSSQGVGEVFEAIVKQSKMTMAEFSSRLQVIDADLGSCTNISSLRSQRVPSRHIEESLGNILTILGGSHTLWNVGYAIYKKHYGNSSDSRDSGAWQFLSGLAIPCPSGVDKKYYTLMIKNMQKIHKATLVYCIKLVMGTEKSNVTVELAQLPSEQINEIINQTFDRFFSARAKGSAAADTRSKKPSNLILRLLDFATVVEGNSVMKGGDVGRLMNVWKQWVVISQGLTTLTQYSIQLPCMILLINEVLPHGLAKVILHSVLIAPSGKRNHFVAKQYLEQQNCWLKFFFNQTGRGTNIDWLKDVYSVNVTLLQNLIGDLANDARKVDITQSHHNRIDITLLNNCLRMCRSNNVCSTVYKLGKFSPPAINDFYDIGVQTLKEKRLKPGSQLDNLRPSTIGVADPTDHRNENDESETVSEGGDEEPEINDNEPQTEDDEDENES</sequence>
<dbReference type="Proteomes" id="UP000054564">
    <property type="component" value="Unassembled WGS sequence"/>
</dbReference>
<dbReference type="Pfam" id="PF20231">
    <property type="entry name" value="DUF6589"/>
    <property type="match status" value="1"/>
</dbReference>
<dbReference type="STRING" id="1165861.A0A0L0VLN4"/>
<dbReference type="AlphaFoldDB" id="A0A0L0VLN4"/>
<evidence type="ECO:0000256" key="1">
    <source>
        <dbReference type="SAM" id="MobiDB-lite"/>
    </source>
</evidence>
<feature type="compositionally biased region" description="Acidic residues" evidence="1">
    <location>
        <begin position="526"/>
        <end position="557"/>
    </location>
</feature>
<feature type="domain" description="DUF6589" evidence="2">
    <location>
        <begin position="49"/>
        <end position="447"/>
    </location>
</feature>
<gene>
    <name evidence="3" type="ORF">PSTG_06608</name>
</gene>
<feature type="region of interest" description="Disordered" evidence="1">
    <location>
        <begin position="501"/>
        <end position="557"/>
    </location>
</feature>
<evidence type="ECO:0000313" key="4">
    <source>
        <dbReference type="Proteomes" id="UP000054564"/>
    </source>
</evidence>
<dbReference type="OrthoDB" id="2496395at2759"/>
<reference evidence="4" key="1">
    <citation type="submission" date="2014-03" db="EMBL/GenBank/DDBJ databases">
        <title>The Genome Sequence of Puccinia striiformis f. sp. tritici PST-78.</title>
        <authorList>
            <consortium name="The Broad Institute Genome Sequencing Platform"/>
            <person name="Cuomo C."/>
            <person name="Hulbert S."/>
            <person name="Chen X."/>
            <person name="Walker B."/>
            <person name="Young S.K."/>
            <person name="Zeng Q."/>
            <person name="Gargeya S."/>
            <person name="Fitzgerald M."/>
            <person name="Haas B."/>
            <person name="Abouelleil A."/>
            <person name="Alvarado L."/>
            <person name="Arachchi H.M."/>
            <person name="Berlin A.M."/>
            <person name="Chapman S.B."/>
            <person name="Goldberg J."/>
            <person name="Griggs A."/>
            <person name="Gujja S."/>
            <person name="Hansen M."/>
            <person name="Howarth C."/>
            <person name="Imamovic A."/>
            <person name="Larimer J."/>
            <person name="McCowan C."/>
            <person name="Montmayeur A."/>
            <person name="Murphy C."/>
            <person name="Neiman D."/>
            <person name="Pearson M."/>
            <person name="Priest M."/>
            <person name="Roberts A."/>
            <person name="Saif S."/>
            <person name="Shea T."/>
            <person name="Sisk P."/>
            <person name="Sykes S."/>
            <person name="Wortman J."/>
            <person name="Nusbaum C."/>
            <person name="Birren B."/>
        </authorList>
    </citation>
    <scope>NUCLEOTIDE SEQUENCE [LARGE SCALE GENOMIC DNA]</scope>
    <source>
        <strain evidence="4">race PST-78</strain>
    </source>
</reference>